<protein>
    <recommendedName>
        <fullName evidence="3">HlyD family efflux transporter periplasmic adaptor subunit</fullName>
    </recommendedName>
</protein>
<proteinExistence type="predicted"/>
<name>A0A3R9M5C8_9BACT</name>
<reference evidence="1 2" key="1">
    <citation type="submission" date="2018-12" db="EMBL/GenBank/DDBJ databases">
        <authorList>
            <person name="Feng G."/>
            <person name="Zhu H."/>
        </authorList>
    </citation>
    <scope>NUCLEOTIDE SEQUENCE [LARGE SCALE GENOMIC DNA]</scope>
    <source>
        <strain evidence="1 2">9PBR-2</strain>
    </source>
</reference>
<dbReference type="AlphaFoldDB" id="A0A3R9M5C8"/>
<accession>A0A3R9M5C8</accession>
<dbReference type="EMBL" id="RWIS01000001">
    <property type="protein sequence ID" value="RSK37524.1"/>
    <property type="molecule type" value="Genomic_DNA"/>
</dbReference>
<evidence type="ECO:0000313" key="1">
    <source>
        <dbReference type="EMBL" id="RSK37524.1"/>
    </source>
</evidence>
<dbReference type="Proteomes" id="UP000280066">
    <property type="component" value="Unassembled WGS sequence"/>
</dbReference>
<evidence type="ECO:0008006" key="3">
    <source>
        <dbReference type="Google" id="ProtNLM"/>
    </source>
</evidence>
<keyword evidence="2" id="KW-1185">Reference proteome</keyword>
<sequence length="225" mass="24318">MENRPLYSAEISEIIGTPPRWMMRVGSGLLLLALVAGVALASVVEVPEQHHAAVRISGITAPYYLRQSAGGLRLLVASGQPVQQGQRLAGSLQDSSLAIRAPFRGTFYAEVPGQTANDTLGVLVPAATAYRFTGRVAPEQLRELRSHGRQQLQVALDEQADSHLLLHGQLHYINPVVRNGQVTYVGRLDSASNAQVARQFAGLNSLEGTLLVSSTHKPVLQRLFQ</sequence>
<gene>
    <name evidence="1" type="ORF">EI290_02425</name>
</gene>
<comment type="caution">
    <text evidence="1">The sequence shown here is derived from an EMBL/GenBank/DDBJ whole genome shotgun (WGS) entry which is preliminary data.</text>
</comment>
<evidence type="ECO:0000313" key="2">
    <source>
        <dbReference type="Proteomes" id="UP000280066"/>
    </source>
</evidence>
<dbReference type="RefSeq" id="WP_125426357.1">
    <property type="nucleotide sequence ID" value="NZ_RWIS01000001.1"/>
</dbReference>
<organism evidence="1 2">
    <name type="scientific">Hymenobacter metallilatus</name>
    <dbReference type="NCBI Taxonomy" id="2493666"/>
    <lineage>
        <taxon>Bacteria</taxon>
        <taxon>Pseudomonadati</taxon>
        <taxon>Bacteroidota</taxon>
        <taxon>Cytophagia</taxon>
        <taxon>Cytophagales</taxon>
        <taxon>Hymenobacteraceae</taxon>
        <taxon>Hymenobacter</taxon>
    </lineage>
</organism>
<dbReference type="OrthoDB" id="7057889at2"/>